<feature type="domain" description="Clp R" evidence="2">
    <location>
        <begin position="86"/>
        <end position="231"/>
    </location>
</feature>
<dbReference type="PANTHER" id="PTHR47016">
    <property type="entry name" value="ATP-DEPENDENT CLP PROTEASE ATP-BINDING SUBUNIT CLPT1, CHLOROPLASTIC"/>
    <property type="match status" value="1"/>
</dbReference>
<proteinExistence type="predicted"/>
<dbReference type="SUPFAM" id="SSF81923">
    <property type="entry name" value="Double Clp-N motif"/>
    <property type="match status" value="1"/>
</dbReference>
<dbReference type="AlphaFoldDB" id="A0A5P1EET5"/>
<organism evidence="3 4">
    <name type="scientific">Asparagus officinalis</name>
    <name type="common">Garden asparagus</name>
    <dbReference type="NCBI Taxonomy" id="4686"/>
    <lineage>
        <taxon>Eukaryota</taxon>
        <taxon>Viridiplantae</taxon>
        <taxon>Streptophyta</taxon>
        <taxon>Embryophyta</taxon>
        <taxon>Tracheophyta</taxon>
        <taxon>Spermatophyta</taxon>
        <taxon>Magnoliopsida</taxon>
        <taxon>Liliopsida</taxon>
        <taxon>Asparagales</taxon>
        <taxon>Asparagaceae</taxon>
        <taxon>Asparagoideae</taxon>
        <taxon>Asparagus</taxon>
    </lineage>
</organism>
<evidence type="ECO:0000313" key="4">
    <source>
        <dbReference type="Proteomes" id="UP000243459"/>
    </source>
</evidence>
<evidence type="ECO:0000259" key="2">
    <source>
        <dbReference type="PROSITE" id="PS51903"/>
    </source>
</evidence>
<dbReference type="EMBL" id="CM007387">
    <property type="protein sequence ID" value="ONK64386.1"/>
    <property type="molecule type" value="Genomic_DNA"/>
</dbReference>
<dbReference type="PANTHER" id="PTHR47016:SF1">
    <property type="entry name" value="ATP-DEPENDENT CLP PROTEASE ATP-BINDING SUBUNIT CLPT1, CHLOROPLASTIC"/>
    <property type="match status" value="1"/>
</dbReference>
<dbReference type="InterPro" id="IPR044217">
    <property type="entry name" value="CLPT1/2"/>
</dbReference>
<keyword evidence="1" id="KW-0677">Repeat</keyword>
<name>A0A5P1EET5_ASPOF</name>
<gene>
    <name evidence="3" type="ORF">A4U43_C07F25260</name>
</gene>
<dbReference type="Gene3D" id="1.10.1780.10">
    <property type="entry name" value="Clp, N-terminal domain"/>
    <property type="match status" value="1"/>
</dbReference>
<evidence type="ECO:0000256" key="1">
    <source>
        <dbReference type="PROSITE-ProRule" id="PRU01251"/>
    </source>
</evidence>
<evidence type="ECO:0000313" key="3">
    <source>
        <dbReference type="EMBL" id="ONK64386.1"/>
    </source>
</evidence>
<keyword evidence="4" id="KW-1185">Reference proteome</keyword>
<accession>A0A5P1EET5</accession>
<dbReference type="InterPro" id="IPR004176">
    <property type="entry name" value="Clp_R_N"/>
</dbReference>
<dbReference type="InterPro" id="IPR036628">
    <property type="entry name" value="Clp_N_dom_sf"/>
</dbReference>
<reference evidence="4" key="1">
    <citation type="journal article" date="2017" name="Nat. Commun.">
        <title>The asparagus genome sheds light on the origin and evolution of a young Y chromosome.</title>
        <authorList>
            <person name="Harkess A."/>
            <person name="Zhou J."/>
            <person name="Xu C."/>
            <person name="Bowers J.E."/>
            <person name="Van der Hulst R."/>
            <person name="Ayyampalayam S."/>
            <person name="Mercati F."/>
            <person name="Riccardi P."/>
            <person name="McKain M.R."/>
            <person name="Kakrana A."/>
            <person name="Tang H."/>
            <person name="Ray J."/>
            <person name="Groenendijk J."/>
            <person name="Arikit S."/>
            <person name="Mathioni S.M."/>
            <person name="Nakano M."/>
            <person name="Shan H."/>
            <person name="Telgmann-Rauber A."/>
            <person name="Kanno A."/>
            <person name="Yue Z."/>
            <person name="Chen H."/>
            <person name="Li W."/>
            <person name="Chen Y."/>
            <person name="Xu X."/>
            <person name="Zhang Y."/>
            <person name="Luo S."/>
            <person name="Chen H."/>
            <person name="Gao J."/>
            <person name="Mao Z."/>
            <person name="Pires J.C."/>
            <person name="Luo M."/>
            <person name="Kudrna D."/>
            <person name="Wing R.A."/>
            <person name="Meyers B.C."/>
            <person name="Yi K."/>
            <person name="Kong H."/>
            <person name="Lavrijsen P."/>
            <person name="Sunseri F."/>
            <person name="Falavigna A."/>
            <person name="Ye Y."/>
            <person name="Leebens-Mack J.H."/>
            <person name="Chen G."/>
        </authorList>
    </citation>
    <scope>NUCLEOTIDE SEQUENCE [LARGE SCALE GENOMIC DNA]</scope>
    <source>
        <strain evidence="4">cv. DH0086</strain>
    </source>
</reference>
<dbReference type="OMA" id="SKWSARA"/>
<dbReference type="Proteomes" id="UP000243459">
    <property type="component" value="Chromosome 7"/>
</dbReference>
<dbReference type="Gramene" id="ONK64386">
    <property type="protein sequence ID" value="ONK64386"/>
    <property type="gene ID" value="A4U43_C07F25260"/>
</dbReference>
<protein>
    <recommendedName>
        <fullName evidence="2">Clp R domain-containing protein</fullName>
    </recommendedName>
</protein>
<dbReference type="PROSITE" id="PS51903">
    <property type="entry name" value="CLP_R"/>
    <property type="match status" value="1"/>
</dbReference>
<sequence length="293" mass="31900">MAAACALSLSPIPVPFSSLYSSNSKKRISSSVFFQTPKSSFLGFHALFSLQTINSPSPKQTLRKLSSTVLFMLPTAKPDRAPAEKIPKWSARSIKSFGMGELEARKLKYPTTGTEALLMGILVEGTSEAAKFLRANGITLFKVRDETVKLLGKSDMYFFSPEHPPLTEPAQRALDWAVDEKMKSGEDGEVTTSHMLLGIWSEKDSAGHKILATLGFDDAKASELAKNLLGSNQAPISRKTLTSRAGSRKFGQLPIRQLSIVVQEADDMVVVVVVEVDLAMIEVKVKDDKVVGP</sequence>
<dbReference type="Pfam" id="PF02861">
    <property type="entry name" value="Clp_N"/>
    <property type="match status" value="1"/>
</dbReference>